<feature type="signal peptide" evidence="2">
    <location>
        <begin position="1"/>
        <end position="24"/>
    </location>
</feature>
<dbReference type="Pfam" id="PF26514">
    <property type="entry name" value="DUF8173"/>
    <property type="match status" value="1"/>
</dbReference>
<feature type="domain" description="DUF8173" evidence="3">
    <location>
        <begin position="220"/>
        <end position="368"/>
    </location>
</feature>
<comment type="caution">
    <text evidence="4">The sequence shown here is derived from an EMBL/GenBank/DDBJ whole genome shotgun (WGS) entry which is preliminary data.</text>
</comment>
<reference evidence="4 5" key="1">
    <citation type="journal article" date="2016" name="Nat. Commun.">
        <title>Thousands of microbial genomes shed light on interconnected biogeochemical processes in an aquifer system.</title>
        <authorList>
            <person name="Anantharaman K."/>
            <person name="Brown C.T."/>
            <person name="Hug L.A."/>
            <person name="Sharon I."/>
            <person name="Castelle C.J."/>
            <person name="Probst A.J."/>
            <person name="Thomas B.C."/>
            <person name="Singh A."/>
            <person name="Wilkins M.J."/>
            <person name="Karaoz U."/>
            <person name="Brodie E.L."/>
            <person name="Williams K.H."/>
            <person name="Hubbard S.S."/>
            <person name="Banfield J.F."/>
        </authorList>
    </citation>
    <scope>NUCLEOTIDE SEQUENCE [LARGE SCALE GENOMIC DNA]</scope>
</reference>
<dbReference type="AlphaFoldDB" id="A0A1F5S728"/>
<evidence type="ECO:0000256" key="2">
    <source>
        <dbReference type="SAM" id="SignalP"/>
    </source>
</evidence>
<sequence>MKIDKKFILASLFILLFSAIPAQAAKIIMPDQSGNVTIQEEGLKNVYTAGNMVAVDSFIDKDLVAAGNIVTINEDIADDLIIAGGTVLIKGRTGGSARVAGGNVIIEGAVNEDLVVVGGNISLISAINGDLIVAGGVINIEGPVAGDVLIQGGSVTVNSNIKGNVKATASNNLSLGHNAKLEKNLIYRSPKEAFIADGAEILGTMDYSIKEKMYLPRQMSIIYFIIKIIAAIIAGLVLIWLFHEFTNHVAQETLKTPWTSLGIGAAALILTPLLMILLLLSLIGSWISAILAVSYGLSIILSMILAPIFLGSFLLKWLLKKTEYPINWQAVVLGVLAMNLIILIPYIGWLLSFLLYLAAFGALYKLVYHGIRE</sequence>
<feature type="transmembrane region" description="Helical" evidence="1">
    <location>
        <begin position="353"/>
        <end position="371"/>
    </location>
</feature>
<keyword evidence="1" id="KW-0472">Membrane</keyword>
<dbReference type="EMBL" id="MFFS01000039">
    <property type="protein sequence ID" value="OGF22081.1"/>
    <property type="molecule type" value="Genomic_DNA"/>
</dbReference>
<evidence type="ECO:0000313" key="5">
    <source>
        <dbReference type="Proteomes" id="UP000178323"/>
    </source>
</evidence>
<feature type="transmembrane region" description="Helical" evidence="1">
    <location>
        <begin position="221"/>
        <end position="242"/>
    </location>
</feature>
<accession>A0A1F5S728</accession>
<name>A0A1F5S728_9BACT</name>
<evidence type="ECO:0000313" key="4">
    <source>
        <dbReference type="EMBL" id="OGF22081.1"/>
    </source>
</evidence>
<feature type="transmembrane region" description="Helical" evidence="1">
    <location>
        <begin position="327"/>
        <end position="347"/>
    </location>
</feature>
<feature type="chain" id="PRO_5009521150" description="DUF8173 domain-containing protein" evidence="2">
    <location>
        <begin position="25"/>
        <end position="373"/>
    </location>
</feature>
<proteinExistence type="predicted"/>
<dbReference type="Proteomes" id="UP000178323">
    <property type="component" value="Unassembled WGS sequence"/>
</dbReference>
<keyword evidence="1" id="KW-0812">Transmembrane</keyword>
<evidence type="ECO:0000256" key="1">
    <source>
        <dbReference type="SAM" id="Phobius"/>
    </source>
</evidence>
<protein>
    <recommendedName>
        <fullName evidence="3">DUF8173 domain-containing protein</fullName>
    </recommendedName>
</protein>
<evidence type="ECO:0000259" key="3">
    <source>
        <dbReference type="Pfam" id="PF26514"/>
    </source>
</evidence>
<keyword evidence="2" id="KW-0732">Signal</keyword>
<feature type="transmembrane region" description="Helical" evidence="1">
    <location>
        <begin position="293"/>
        <end position="315"/>
    </location>
</feature>
<organism evidence="4 5">
    <name type="scientific">Candidatus Falkowbacteria bacterium RBG_13_39_14</name>
    <dbReference type="NCBI Taxonomy" id="1797985"/>
    <lineage>
        <taxon>Bacteria</taxon>
        <taxon>Candidatus Falkowiibacteriota</taxon>
    </lineage>
</organism>
<dbReference type="InterPro" id="IPR058486">
    <property type="entry name" value="DUF8173"/>
</dbReference>
<gene>
    <name evidence="4" type="ORF">A2Y83_03550</name>
</gene>
<feature type="transmembrane region" description="Helical" evidence="1">
    <location>
        <begin position="263"/>
        <end position="287"/>
    </location>
</feature>
<keyword evidence="1" id="KW-1133">Transmembrane helix</keyword>